<evidence type="ECO:0000313" key="2">
    <source>
        <dbReference type="Proteomes" id="UP000203218"/>
    </source>
</evidence>
<protein>
    <submittedName>
        <fullName evidence="1">Uncharacterized protein</fullName>
    </submittedName>
</protein>
<gene>
    <name evidence="1" type="ORF">sh1_0014</name>
</gene>
<keyword evidence="2" id="KW-1185">Reference proteome</keyword>
<evidence type="ECO:0000313" key="1">
    <source>
        <dbReference type="EMBL" id="AMR59412.1"/>
    </source>
</evidence>
<dbReference type="KEGG" id="vg:29066031"/>
<sequence>MTLRECCDWCAAKWNQAIEDGDKAAADAYQQLYALWERRFKEAQSGAT</sequence>
<dbReference type="Proteomes" id="UP000203218">
    <property type="component" value="Segment"/>
</dbReference>
<name>A0A172JFY0_9CAUD</name>
<dbReference type="RefSeq" id="YP_009286639.1">
    <property type="nucleotide sequence ID" value="NC_031066.1"/>
</dbReference>
<proteinExistence type="predicted"/>
<reference evidence="1 2" key="1">
    <citation type="submission" date="2016-02" db="EMBL/GenBank/DDBJ databases">
        <title>Characterization of five Podoviridae phages infecting Citrobacter freundii.</title>
        <authorList>
            <person name="Hamdi S."/>
            <person name="Rousseau G.M."/>
            <person name="Labrie S.J."/>
            <person name="Saied Kourda R."/>
            <person name="Tremblay D.M."/>
            <person name="Moineau S."/>
            <person name="Ben Slama K."/>
        </authorList>
    </citation>
    <scope>NUCLEOTIDE SEQUENCE [LARGE SCALE GENOMIC DNA]</scope>
</reference>
<dbReference type="EMBL" id="KU687347">
    <property type="protein sequence ID" value="AMR59412.1"/>
    <property type="molecule type" value="Genomic_DNA"/>
</dbReference>
<accession>A0A172JFY0</accession>
<dbReference type="GeneID" id="29066031"/>
<organism evidence="1 2">
    <name type="scientific">Citrobacter phage SH1</name>
    <dbReference type="NCBI Taxonomy" id="1805464"/>
    <lineage>
        <taxon>Viruses</taxon>
        <taxon>Duplodnaviria</taxon>
        <taxon>Heunggongvirae</taxon>
        <taxon>Uroviricota</taxon>
        <taxon>Caudoviricetes</taxon>
        <taxon>Autographivirales</taxon>
        <taxon>Autotranscriptaviridae</taxon>
        <taxon>Studiervirinae</taxon>
        <taxon>Teetrevirus</taxon>
        <taxon>Teetrevirus SH1</taxon>
    </lineage>
</organism>